<evidence type="ECO:0000313" key="2">
    <source>
        <dbReference type="EMBL" id="CAG8435547.1"/>
    </source>
</evidence>
<dbReference type="GO" id="GO:0008168">
    <property type="term" value="F:methyltransferase activity"/>
    <property type="evidence" value="ECO:0007669"/>
    <property type="project" value="TreeGrafter"/>
</dbReference>
<gene>
    <name evidence="2" type="ORF">FMOSSE_LOCUS271</name>
</gene>
<name>A0A9N8V275_FUNMO</name>
<accession>A0A9N8V275</accession>
<keyword evidence="3" id="KW-1185">Reference proteome</keyword>
<dbReference type="PANTHER" id="PTHR43591">
    <property type="entry name" value="METHYLTRANSFERASE"/>
    <property type="match status" value="1"/>
</dbReference>
<dbReference type="Proteomes" id="UP000789375">
    <property type="component" value="Unassembled WGS sequence"/>
</dbReference>
<dbReference type="SUPFAM" id="SSF53335">
    <property type="entry name" value="S-adenosyl-L-methionine-dependent methyltransferases"/>
    <property type="match status" value="1"/>
</dbReference>
<dbReference type="InterPro" id="IPR041698">
    <property type="entry name" value="Methyltransf_25"/>
</dbReference>
<reference evidence="2" key="1">
    <citation type="submission" date="2021-06" db="EMBL/GenBank/DDBJ databases">
        <authorList>
            <person name="Kallberg Y."/>
            <person name="Tangrot J."/>
            <person name="Rosling A."/>
        </authorList>
    </citation>
    <scope>NUCLEOTIDE SEQUENCE</scope>
    <source>
        <strain evidence="2">87-6 pot B 2015</strain>
    </source>
</reference>
<dbReference type="InterPro" id="IPR029063">
    <property type="entry name" value="SAM-dependent_MTases_sf"/>
</dbReference>
<dbReference type="CDD" id="cd02440">
    <property type="entry name" value="AdoMet_MTases"/>
    <property type="match status" value="1"/>
</dbReference>
<evidence type="ECO:0000259" key="1">
    <source>
        <dbReference type="Pfam" id="PF13649"/>
    </source>
</evidence>
<feature type="domain" description="Methyltransferase" evidence="1">
    <location>
        <begin position="64"/>
        <end position="156"/>
    </location>
</feature>
<sequence>MESNIRSNCTFRDRNFKELEYPLPNDINETIRLKMQYYVINYTWEGKNYLSPIDKQFKAGGLKVLDVGCGSGEWLLNMSNEHPNCTFVGIDISSIMLNQESRPTNLGFIQCDALYGIPFPPNTFDFIYSANMFTERKEADWSFIIEDMVRCVKQGGWIELMEGAYEFINVGPIMKKLVDATKQCFISKGINLNVKPYIKGYLESTGKLGTDVFIKEAVITFWGNNLGELAFKLFKRAHISIGMHSYMNMKESEFEKMFDIIAQEVEEYRTNAKVHRFYAQKRFK</sequence>
<proteinExistence type="predicted"/>
<protein>
    <submittedName>
        <fullName evidence="2">7794_t:CDS:1</fullName>
    </submittedName>
</protein>
<evidence type="ECO:0000313" key="3">
    <source>
        <dbReference type="Proteomes" id="UP000789375"/>
    </source>
</evidence>
<comment type="caution">
    <text evidence="2">The sequence shown here is derived from an EMBL/GenBank/DDBJ whole genome shotgun (WGS) entry which is preliminary data.</text>
</comment>
<dbReference type="Gene3D" id="3.40.50.150">
    <property type="entry name" value="Vaccinia Virus protein VP39"/>
    <property type="match status" value="1"/>
</dbReference>
<organism evidence="2 3">
    <name type="scientific">Funneliformis mosseae</name>
    <name type="common">Endomycorrhizal fungus</name>
    <name type="synonym">Glomus mosseae</name>
    <dbReference type="NCBI Taxonomy" id="27381"/>
    <lineage>
        <taxon>Eukaryota</taxon>
        <taxon>Fungi</taxon>
        <taxon>Fungi incertae sedis</taxon>
        <taxon>Mucoromycota</taxon>
        <taxon>Glomeromycotina</taxon>
        <taxon>Glomeromycetes</taxon>
        <taxon>Glomerales</taxon>
        <taxon>Glomeraceae</taxon>
        <taxon>Funneliformis</taxon>
    </lineage>
</organism>
<dbReference type="EMBL" id="CAJVPP010000024">
    <property type="protein sequence ID" value="CAG8435547.1"/>
    <property type="molecule type" value="Genomic_DNA"/>
</dbReference>
<dbReference type="AlphaFoldDB" id="A0A9N8V275"/>
<dbReference type="Pfam" id="PF13649">
    <property type="entry name" value="Methyltransf_25"/>
    <property type="match status" value="1"/>
</dbReference>
<dbReference type="PANTHER" id="PTHR43591:SF24">
    <property type="entry name" value="2-METHOXY-6-POLYPRENYL-1,4-BENZOQUINOL METHYLASE, MITOCHONDRIAL"/>
    <property type="match status" value="1"/>
</dbReference>